<name>A0A3B1B866_9ZZZZ</name>
<gene>
    <name evidence="1" type="ORF">MNBD_ALPHA03-220</name>
</gene>
<accession>A0A3B1B866</accession>
<proteinExistence type="predicted"/>
<sequence>MYRTFIKRVLFVVMLAALSSCGDQGEAQKETIEDRLINSFRNESPQLQEHVTQIVQEARMHQYQQAMNKLALLSATRRLTKDQKIAVELLSKQLRYDMEEEIFQKQSKQE</sequence>
<protein>
    <recommendedName>
        <fullName evidence="2">Lipoprotein</fullName>
    </recommendedName>
</protein>
<reference evidence="1" key="1">
    <citation type="submission" date="2018-06" db="EMBL/GenBank/DDBJ databases">
        <authorList>
            <person name="Zhirakovskaya E."/>
        </authorList>
    </citation>
    <scope>NUCLEOTIDE SEQUENCE</scope>
</reference>
<dbReference type="AlphaFoldDB" id="A0A3B1B866"/>
<evidence type="ECO:0000313" key="1">
    <source>
        <dbReference type="EMBL" id="VAX07598.1"/>
    </source>
</evidence>
<organism evidence="1">
    <name type="scientific">hydrothermal vent metagenome</name>
    <dbReference type="NCBI Taxonomy" id="652676"/>
    <lineage>
        <taxon>unclassified sequences</taxon>
        <taxon>metagenomes</taxon>
        <taxon>ecological metagenomes</taxon>
    </lineage>
</organism>
<evidence type="ECO:0008006" key="2">
    <source>
        <dbReference type="Google" id="ProtNLM"/>
    </source>
</evidence>
<dbReference type="PROSITE" id="PS51257">
    <property type="entry name" value="PROKAR_LIPOPROTEIN"/>
    <property type="match status" value="1"/>
</dbReference>
<dbReference type="EMBL" id="UOFW01000211">
    <property type="protein sequence ID" value="VAX07598.1"/>
    <property type="molecule type" value="Genomic_DNA"/>
</dbReference>